<evidence type="ECO:0000313" key="2">
    <source>
        <dbReference type="Proteomes" id="UP000790377"/>
    </source>
</evidence>
<protein>
    <submittedName>
        <fullName evidence="1">Rab11 in complex with Fip3 rab binding domain</fullName>
    </submittedName>
</protein>
<sequence>MAHLPDYNYLFKVILVGDSGVGKSNLVTRFTKDEFNVDSRATIGIEFATRPMKVSDGKTVKIQIWDTAGQERYRAITAAHYRGAVGALIVYDITKHASFVSVKKWLEEVRYRLCQDQIILMLVGNKSDLIHLRAVTTEEAMNFAQANGMSFIETSAFDSSNVDAAFQTTIEGHLSSRPIVSQAL</sequence>
<comment type="caution">
    <text evidence="1">The sequence shown here is derived from an EMBL/GenBank/DDBJ whole genome shotgun (WGS) entry which is preliminary data.</text>
</comment>
<dbReference type="EMBL" id="MU267619">
    <property type="protein sequence ID" value="KAH7914062.1"/>
    <property type="molecule type" value="Genomic_DNA"/>
</dbReference>
<dbReference type="Proteomes" id="UP000790377">
    <property type="component" value="Unassembled WGS sequence"/>
</dbReference>
<organism evidence="1 2">
    <name type="scientific">Hygrophoropsis aurantiaca</name>
    <dbReference type="NCBI Taxonomy" id="72124"/>
    <lineage>
        <taxon>Eukaryota</taxon>
        <taxon>Fungi</taxon>
        <taxon>Dikarya</taxon>
        <taxon>Basidiomycota</taxon>
        <taxon>Agaricomycotina</taxon>
        <taxon>Agaricomycetes</taxon>
        <taxon>Agaricomycetidae</taxon>
        <taxon>Boletales</taxon>
        <taxon>Coniophorineae</taxon>
        <taxon>Hygrophoropsidaceae</taxon>
        <taxon>Hygrophoropsis</taxon>
    </lineage>
</organism>
<proteinExistence type="predicted"/>
<feature type="non-terminal residue" evidence="1">
    <location>
        <position position="184"/>
    </location>
</feature>
<gene>
    <name evidence="1" type="ORF">BJ138DRAFT_1144555</name>
</gene>
<reference evidence="1" key="1">
    <citation type="journal article" date="2021" name="New Phytol.">
        <title>Evolutionary innovations through gain and loss of genes in the ectomycorrhizal Boletales.</title>
        <authorList>
            <person name="Wu G."/>
            <person name="Miyauchi S."/>
            <person name="Morin E."/>
            <person name="Kuo A."/>
            <person name="Drula E."/>
            <person name="Varga T."/>
            <person name="Kohler A."/>
            <person name="Feng B."/>
            <person name="Cao Y."/>
            <person name="Lipzen A."/>
            <person name="Daum C."/>
            <person name="Hundley H."/>
            <person name="Pangilinan J."/>
            <person name="Johnson J."/>
            <person name="Barry K."/>
            <person name="LaButti K."/>
            <person name="Ng V."/>
            <person name="Ahrendt S."/>
            <person name="Min B."/>
            <person name="Choi I.G."/>
            <person name="Park H."/>
            <person name="Plett J.M."/>
            <person name="Magnuson J."/>
            <person name="Spatafora J.W."/>
            <person name="Nagy L.G."/>
            <person name="Henrissat B."/>
            <person name="Grigoriev I.V."/>
            <person name="Yang Z.L."/>
            <person name="Xu J."/>
            <person name="Martin F.M."/>
        </authorList>
    </citation>
    <scope>NUCLEOTIDE SEQUENCE</scope>
    <source>
        <strain evidence="1">ATCC 28755</strain>
    </source>
</reference>
<keyword evidence="2" id="KW-1185">Reference proteome</keyword>
<evidence type="ECO:0000313" key="1">
    <source>
        <dbReference type="EMBL" id="KAH7914062.1"/>
    </source>
</evidence>
<name>A0ACB8ALD0_9AGAM</name>
<accession>A0ACB8ALD0</accession>